<evidence type="ECO:0000256" key="1">
    <source>
        <dbReference type="SAM" id="MobiDB-lite"/>
    </source>
</evidence>
<keyword evidence="3" id="KW-1185">Reference proteome</keyword>
<organism evidence="2 3">
    <name type="scientific">Streptomyces luteogriseus</name>
    <dbReference type="NCBI Taxonomy" id="68233"/>
    <lineage>
        <taxon>Bacteria</taxon>
        <taxon>Bacillati</taxon>
        <taxon>Actinomycetota</taxon>
        <taxon>Actinomycetes</taxon>
        <taxon>Kitasatosporales</taxon>
        <taxon>Streptomycetaceae</taxon>
        <taxon>Streptomyces</taxon>
    </lineage>
</organism>
<gene>
    <name evidence="2" type="ORF">BJ965_000653</name>
</gene>
<feature type="region of interest" description="Disordered" evidence="1">
    <location>
        <begin position="87"/>
        <end position="113"/>
    </location>
</feature>
<comment type="caution">
    <text evidence="2">The sequence shown here is derived from an EMBL/GenBank/DDBJ whole genome shotgun (WGS) entry which is preliminary data.</text>
</comment>
<accession>A0A7W7DHG0</accession>
<sequence length="113" mass="11537">MNNDAELVAGFPVPGPQPEKLSRLVAAAAVAGGASFLTACGSSDSGKREGATSDKAAKKLLPAFVASSVAEPDIPAKNGSAAGFTSKVAPATSRPPCHAHRCARSWARRWRPP</sequence>
<protein>
    <recommendedName>
        <fullName evidence="4">Lipoprotein</fullName>
    </recommendedName>
</protein>
<reference evidence="2 3" key="1">
    <citation type="submission" date="2020-08" db="EMBL/GenBank/DDBJ databases">
        <title>Sequencing the genomes of 1000 actinobacteria strains.</title>
        <authorList>
            <person name="Klenk H.-P."/>
        </authorList>
    </citation>
    <scope>NUCLEOTIDE SEQUENCE [LARGE SCALE GENOMIC DNA]</scope>
    <source>
        <strain evidence="2 3">DSM 40483</strain>
    </source>
</reference>
<proteinExistence type="predicted"/>
<feature type="compositionally biased region" description="Basic residues" evidence="1">
    <location>
        <begin position="97"/>
        <end position="113"/>
    </location>
</feature>
<evidence type="ECO:0000313" key="2">
    <source>
        <dbReference type="EMBL" id="MBB4710771.1"/>
    </source>
</evidence>
<dbReference type="Proteomes" id="UP000565089">
    <property type="component" value="Unassembled WGS sequence"/>
</dbReference>
<dbReference type="AlphaFoldDB" id="A0A7W7DHG0"/>
<evidence type="ECO:0008006" key="4">
    <source>
        <dbReference type="Google" id="ProtNLM"/>
    </source>
</evidence>
<name>A0A7W7DHG0_9ACTN</name>
<evidence type="ECO:0000313" key="3">
    <source>
        <dbReference type="Proteomes" id="UP000565089"/>
    </source>
</evidence>
<dbReference type="EMBL" id="JACHMS010000001">
    <property type="protein sequence ID" value="MBB4710771.1"/>
    <property type="molecule type" value="Genomic_DNA"/>
</dbReference>